<accession>A0A2H9ZUC6</accession>
<feature type="transmembrane region" description="Helical" evidence="4">
    <location>
        <begin position="97"/>
        <end position="116"/>
    </location>
</feature>
<dbReference type="EMBL" id="KZ453783">
    <property type="protein sequence ID" value="PKA46901.1"/>
    <property type="molecule type" value="Genomic_DNA"/>
</dbReference>
<dbReference type="GO" id="GO:0003994">
    <property type="term" value="F:aconitate hydratase activity"/>
    <property type="evidence" value="ECO:0007669"/>
    <property type="project" value="UniProtKB-EC"/>
</dbReference>
<name>A0A2H9ZUC6_9ASPA</name>
<dbReference type="Gene3D" id="3.30.499.10">
    <property type="entry name" value="Aconitase, domain 3"/>
    <property type="match status" value="2"/>
</dbReference>
<dbReference type="AlphaFoldDB" id="A0A2H9ZUC6"/>
<dbReference type="GO" id="GO:0051536">
    <property type="term" value="F:iron-sulfur cluster binding"/>
    <property type="evidence" value="ECO:0007669"/>
    <property type="project" value="UniProtKB-KW"/>
</dbReference>
<dbReference type="GO" id="GO:0046872">
    <property type="term" value="F:metal ion binding"/>
    <property type="evidence" value="ECO:0007669"/>
    <property type="project" value="UniProtKB-KW"/>
</dbReference>
<evidence type="ECO:0000256" key="3">
    <source>
        <dbReference type="ARBA" id="ARBA00023014"/>
    </source>
</evidence>
<dbReference type="SUPFAM" id="SSF53732">
    <property type="entry name" value="Aconitase iron-sulfur domain"/>
    <property type="match status" value="1"/>
</dbReference>
<dbReference type="InterPro" id="IPR001030">
    <property type="entry name" value="Acoase/IPM_deHydtase_lsu_aba"/>
</dbReference>
<dbReference type="InterPro" id="IPR036008">
    <property type="entry name" value="Aconitase_4Fe-4S_dom"/>
</dbReference>
<sequence length="313" mass="35299">MAGRVTSSPSSSSVCDLTVGLGREWLAASLFPLRLHSPSPRRANENEYKNVLTSLPKPAGEFGKYYSLPALNDPRIGAFLVLLIQLFRFLEKSHNNLVLVLAMSFNFFLFCMWNAINRLASDPNKINPLVAVDLVVDHSVQVDVARSENALQANMSFEGTKKDLLFLNGDPLLFTICLLFISGAILYPNSVVGTDSHTTMIDGLGISGWEFRVGEFEELKLKLLCLARSHCLKAQRKPAAIDSARTQPQMTESKEKIIIKENARRTQEKEKESRRKTHPCLFLFSDLHDEPVPSMRRRMFHPIWNGSPAERWI</sequence>
<keyword evidence="3" id="KW-0411">Iron-sulfur</keyword>
<evidence type="ECO:0000256" key="2">
    <source>
        <dbReference type="ARBA" id="ARBA00023004"/>
    </source>
</evidence>
<proteinExistence type="predicted"/>
<dbReference type="Pfam" id="PF00330">
    <property type="entry name" value="Aconitase"/>
    <property type="match status" value="1"/>
</dbReference>
<organism evidence="6 7">
    <name type="scientific">Apostasia shenzhenica</name>
    <dbReference type="NCBI Taxonomy" id="1088818"/>
    <lineage>
        <taxon>Eukaryota</taxon>
        <taxon>Viridiplantae</taxon>
        <taxon>Streptophyta</taxon>
        <taxon>Embryophyta</taxon>
        <taxon>Tracheophyta</taxon>
        <taxon>Spermatophyta</taxon>
        <taxon>Magnoliopsida</taxon>
        <taxon>Liliopsida</taxon>
        <taxon>Asparagales</taxon>
        <taxon>Orchidaceae</taxon>
        <taxon>Apostasioideae</taxon>
        <taxon>Apostasia</taxon>
    </lineage>
</organism>
<reference evidence="6 7" key="1">
    <citation type="journal article" date="2017" name="Nature">
        <title>The Apostasia genome and the evolution of orchids.</title>
        <authorList>
            <person name="Zhang G.Q."/>
            <person name="Liu K.W."/>
            <person name="Li Z."/>
            <person name="Lohaus R."/>
            <person name="Hsiao Y.Y."/>
            <person name="Niu S.C."/>
            <person name="Wang J.Y."/>
            <person name="Lin Y.C."/>
            <person name="Xu Q."/>
            <person name="Chen L.J."/>
            <person name="Yoshida K."/>
            <person name="Fujiwara S."/>
            <person name="Wang Z.W."/>
            <person name="Zhang Y.Q."/>
            <person name="Mitsuda N."/>
            <person name="Wang M."/>
            <person name="Liu G.H."/>
            <person name="Pecoraro L."/>
            <person name="Huang H.X."/>
            <person name="Xiao X.J."/>
            <person name="Lin M."/>
            <person name="Wu X.Y."/>
            <person name="Wu W.L."/>
            <person name="Chen Y.Y."/>
            <person name="Chang S.B."/>
            <person name="Sakamoto S."/>
            <person name="Ohme-Takagi M."/>
            <person name="Yagi M."/>
            <person name="Zeng S.J."/>
            <person name="Shen C.Y."/>
            <person name="Yeh C.M."/>
            <person name="Luo Y.B."/>
            <person name="Tsai W.C."/>
            <person name="Van de Peer Y."/>
            <person name="Liu Z.J."/>
        </authorList>
    </citation>
    <scope>NUCLEOTIDE SEQUENCE [LARGE SCALE GENOMIC DNA]</scope>
    <source>
        <strain evidence="7">cv. Shenzhen</strain>
        <tissue evidence="6">Stem</tissue>
    </source>
</reference>
<keyword evidence="6" id="KW-0456">Lyase</keyword>
<evidence type="ECO:0000313" key="6">
    <source>
        <dbReference type="EMBL" id="PKA46901.1"/>
    </source>
</evidence>
<feature type="transmembrane region" description="Helical" evidence="4">
    <location>
        <begin position="172"/>
        <end position="192"/>
    </location>
</feature>
<dbReference type="InterPro" id="IPR015931">
    <property type="entry name" value="Acnase/IPM_dHydase_lsu_aba_1/3"/>
</dbReference>
<protein>
    <submittedName>
        <fullName evidence="6">Aconitate hydratase, cytoplasmic</fullName>
        <ecNumber evidence="6">4.2.1.3</ecNumber>
    </submittedName>
</protein>
<keyword evidence="4" id="KW-1133">Transmembrane helix</keyword>
<keyword evidence="7" id="KW-1185">Reference proteome</keyword>
<gene>
    <name evidence="6" type="ORF">AXF42_Ash021323</name>
</gene>
<evidence type="ECO:0000256" key="4">
    <source>
        <dbReference type="SAM" id="Phobius"/>
    </source>
</evidence>
<evidence type="ECO:0000256" key="1">
    <source>
        <dbReference type="ARBA" id="ARBA00022723"/>
    </source>
</evidence>
<dbReference type="OrthoDB" id="2224430at2759"/>
<keyword evidence="4" id="KW-0812">Transmembrane</keyword>
<feature type="domain" description="Aconitase/3-isopropylmalate dehydratase large subunit alpha/beta/alpha" evidence="5">
    <location>
        <begin position="113"/>
        <end position="210"/>
    </location>
</feature>
<evidence type="ECO:0000313" key="7">
    <source>
        <dbReference type="Proteomes" id="UP000236161"/>
    </source>
</evidence>
<dbReference type="EC" id="4.2.1.3" evidence="6"/>
<keyword evidence="1" id="KW-0479">Metal-binding</keyword>
<dbReference type="PANTHER" id="PTHR11670">
    <property type="entry name" value="ACONITASE/IRON-RESPONSIVE ELEMENT FAMILY MEMBER"/>
    <property type="match status" value="1"/>
</dbReference>
<dbReference type="InterPro" id="IPR006249">
    <property type="entry name" value="Aconitase/IRP2"/>
</dbReference>
<dbReference type="STRING" id="1088818.A0A2H9ZUC6"/>
<dbReference type="Proteomes" id="UP000236161">
    <property type="component" value="Unassembled WGS sequence"/>
</dbReference>
<keyword evidence="2" id="KW-0408">Iron</keyword>
<keyword evidence="4" id="KW-0472">Membrane</keyword>
<evidence type="ECO:0000259" key="5">
    <source>
        <dbReference type="Pfam" id="PF00330"/>
    </source>
</evidence>